<proteinExistence type="predicted"/>
<keyword evidence="2" id="KW-1185">Reference proteome</keyword>
<evidence type="ECO:0000313" key="2">
    <source>
        <dbReference type="Proteomes" id="UP001612415"/>
    </source>
</evidence>
<dbReference type="Proteomes" id="UP001612415">
    <property type="component" value="Unassembled WGS sequence"/>
</dbReference>
<comment type="caution">
    <text evidence="1">The sequence shown here is derived from an EMBL/GenBank/DDBJ whole genome shotgun (WGS) entry which is preliminary data.</text>
</comment>
<reference evidence="1 2" key="1">
    <citation type="submission" date="2024-10" db="EMBL/GenBank/DDBJ databases">
        <title>The Natural Products Discovery Center: Release of the First 8490 Sequenced Strains for Exploring Actinobacteria Biosynthetic Diversity.</title>
        <authorList>
            <person name="Kalkreuter E."/>
            <person name="Kautsar S.A."/>
            <person name="Yang D."/>
            <person name="Bader C.D."/>
            <person name="Teijaro C.N."/>
            <person name="Fluegel L."/>
            <person name="Davis C.M."/>
            <person name="Simpson J.R."/>
            <person name="Lauterbach L."/>
            <person name="Steele A.D."/>
            <person name="Gui C."/>
            <person name="Meng S."/>
            <person name="Li G."/>
            <person name="Viehrig K."/>
            <person name="Ye F."/>
            <person name="Su P."/>
            <person name="Kiefer A.F."/>
            <person name="Nichols A."/>
            <person name="Cepeda A.J."/>
            <person name="Yan W."/>
            <person name="Fan B."/>
            <person name="Jiang Y."/>
            <person name="Adhikari A."/>
            <person name="Zheng C.-J."/>
            <person name="Schuster L."/>
            <person name="Cowan T.M."/>
            <person name="Smanski M.J."/>
            <person name="Chevrette M.G."/>
            <person name="De Carvalho L.P.S."/>
            <person name="Shen B."/>
        </authorList>
    </citation>
    <scope>NUCLEOTIDE SEQUENCE [LARGE SCALE GENOMIC DNA]</scope>
    <source>
        <strain evidence="1 2">NPDC051599</strain>
    </source>
</reference>
<name>A0ABW7Y5V3_STRCE</name>
<organism evidence="1 2">
    <name type="scientific">Streptomyces cellulosae</name>
    <dbReference type="NCBI Taxonomy" id="1968"/>
    <lineage>
        <taxon>Bacteria</taxon>
        <taxon>Bacillati</taxon>
        <taxon>Actinomycetota</taxon>
        <taxon>Actinomycetes</taxon>
        <taxon>Kitasatosporales</taxon>
        <taxon>Streptomycetaceae</taxon>
        <taxon>Streptomyces</taxon>
    </lineage>
</organism>
<sequence length="103" mass="11358">MAEVDQFSDPAQREALISTMQRDGRAALDAVEQATREVVVDGPGDVSRTAELLCFGAVLTHHHLCSLTDGLDAGRADYDRAYRDYRRSEREFLDLASKTLADG</sequence>
<gene>
    <name evidence="1" type="ORF">ACIA8P_22100</name>
</gene>
<evidence type="ECO:0000313" key="1">
    <source>
        <dbReference type="EMBL" id="MFI5677327.1"/>
    </source>
</evidence>
<accession>A0ABW7Y5V3</accession>
<dbReference type="RefSeq" id="WP_398657971.1">
    <property type="nucleotide sequence ID" value="NZ_JBITDC010000007.1"/>
</dbReference>
<protein>
    <submittedName>
        <fullName evidence="1">Uncharacterized protein</fullName>
    </submittedName>
</protein>
<dbReference type="EMBL" id="JBITDC010000007">
    <property type="protein sequence ID" value="MFI5677327.1"/>
    <property type="molecule type" value="Genomic_DNA"/>
</dbReference>